<evidence type="ECO:0000256" key="6">
    <source>
        <dbReference type="ARBA" id="ARBA00023004"/>
    </source>
</evidence>
<dbReference type="InterPro" id="IPR039426">
    <property type="entry name" value="TonB-dep_rcpt-like"/>
</dbReference>
<evidence type="ECO:0000256" key="10">
    <source>
        <dbReference type="ARBA" id="ARBA00023237"/>
    </source>
</evidence>
<feature type="chain" id="PRO_5037701414" evidence="13">
    <location>
        <begin position="32"/>
        <end position="795"/>
    </location>
</feature>
<dbReference type="AlphaFoldDB" id="A0A975D5Q4"/>
<evidence type="ECO:0000259" key="15">
    <source>
        <dbReference type="Pfam" id="PF07715"/>
    </source>
</evidence>
<dbReference type="InterPro" id="IPR000531">
    <property type="entry name" value="Beta-barrel_TonB"/>
</dbReference>
<dbReference type="GO" id="GO:0009279">
    <property type="term" value="C:cell outer membrane"/>
    <property type="evidence" value="ECO:0007669"/>
    <property type="project" value="UniProtKB-SubCell"/>
</dbReference>
<evidence type="ECO:0000256" key="11">
    <source>
        <dbReference type="PROSITE-ProRule" id="PRU01360"/>
    </source>
</evidence>
<feature type="domain" description="TonB-dependent receptor plug" evidence="15">
    <location>
        <begin position="52"/>
        <end position="159"/>
    </location>
</feature>
<protein>
    <submittedName>
        <fullName evidence="16">TonB-dependent receptor</fullName>
    </submittedName>
</protein>
<dbReference type="Gene3D" id="2.40.170.20">
    <property type="entry name" value="TonB-dependent receptor, beta-barrel domain"/>
    <property type="match status" value="1"/>
</dbReference>
<comment type="similarity">
    <text evidence="11 12">Belongs to the TonB-dependent receptor family.</text>
</comment>
<evidence type="ECO:0000256" key="2">
    <source>
        <dbReference type="ARBA" id="ARBA00022448"/>
    </source>
</evidence>
<reference evidence="16" key="2">
    <citation type="submission" date="2021-04" db="EMBL/GenBank/DDBJ databases">
        <title>Isolation and genomic analysis of the ibuprofen-degrading bacterium Sphingomonas strain MPO218.</title>
        <authorList>
            <person name="Aulestia M."/>
            <person name="Flores A."/>
            <person name="Mangas E.L."/>
            <person name="Perez-Pulido A.J."/>
            <person name="Santero E."/>
            <person name="Camacho E.M."/>
        </authorList>
    </citation>
    <scope>NUCLEOTIDE SEQUENCE</scope>
    <source>
        <strain evidence="16">MPO218</strain>
    </source>
</reference>
<reference evidence="16" key="1">
    <citation type="submission" date="2020-07" db="EMBL/GenBank/DDBJ databases">
        <authorList>
            <person name="Camacho E."/>
        </authorList>
    </citation>
    <scope>NUCLEOTIDE SEQUENCE</scope>
    <source>
        <strain evidence="16">MPO218</strain>
    </source>
</reference>
<evidence type="ECO:0000259" key="14">
    <source>
        <dbReference type="Pfam" id="PF00593"/>
    </source>
</evidence>
<dbReference type="Pfam" id="PF07715">
    <property type="entry name" value="Plug"/>
    <property type="match status" value="1"/>
</dbReference>
<keyword evidence="16" id="KW-0675">Receptor</keyword>
<evidence type="ECO:0000256" key="8">
    <source>
        <dbReference type="ARBA" id="ARBA00023077"/>
    </source>
</evidence>
<keyword evidence="13" id="KW-0732">Signal</keyword>
<name>A0A975D5Q4_9SPHN</name>
<comment type="subcellular location">
    <subcellularLocation>
        <location evidence="1 11">Cell outer membrane</location>
        <topology evidence="1 11">Multi-pass membrane protein</topology>
    </subcellularLocation>
</comment>
<keyword evidence="3 11" id="KW-1134">Transmembrane beta strand</keyword>
<dbReference type="EMBL" id="CP059319">
    <property type="protein sequence ID" value="QTH23283.1"/>
    <property type="molecule type" value="Genomic_DNA"/>
</dbReference>
<evidence type="ECO:0000313" key="16">
    <source>
        <dbReference type="EMBL" id="QTH23283.1"/>
    </source>
</evidence>
<keyword evidence="2 11" id="KW-0813">Transport</keyword>
<dbReference type="PANTHER" id="PTHR32552:SF81">
    <property type="entry name" value="TONB-DEPENDENT OUTER MEMBRANE RECEPTOR"/>
    <property type="match status" value="1"/>
</dbReference>
<dbReference type="InterPro" id="IPR036942">
    <property type="entry name" value="Beta-barrel_TonB_sf"/>
</dbReference>
<dbReference type="PROSITE" id="PS52016">
    <property type="entry name" value="TONB_DEPENDENT_REC_3"/>
    <property type="match status" value="1"/>
</dbReference>
<evidence type="ECO:0000256" key="3">
    <source>
        <dbReference type="ARBA" id="ARBA00022452"/>
    </source>
</evidence>
<dbReference type="RefSeq" id="WP_208633715.1">
    <property type="nucleotide sequence ID" value="NZ_CP059319.1"/>
</dbReference>
<organism evidence="16 17">
    <name type="scientific">Rhizorhabdus wittichii</name>
    <dbReference type="NCBI Taxonomy" id="160791"/>
    <lineage>
        <taxon>Bacteria</taxon>
        <taxon>Pseudomonadati</taxon>
        <taxon>Pseudomonadota</taxon>
        <taxon>Alphaproteobacteria</taxon>
        <taxon>Sphingomonadales</taxon>
        <taxon>Sphingomonadaceae</taxon>
        <taxon>Rhizorhabdus</taxon>
    </lineage>
</organism>
<dbReference type="Proteomes" id="UP000664914">
    <property type="component" value="Chromosome"/>
</dbReference>
<keyword evidence="8 12" id="KW-0798">TonB box</keyword>
<evidence type="ECO:0000256" key="13">
    <source>
        <dbReference type="SAM" id="SignalP"/>
    </source>
</evidence>
<evidence type="ECO:0000256" key="1">
    <source>
        <dbReference type="ARBA" id="ARBA00004571"/>
    </source>
</evidence>
<keyword evidence="7" id="KW-0406">Ion transport</keyword>
<keyword evidence="6" id="KW-0408">Iron</keyword>
<keyword evidence="10 11" id="KW-0998">Cell outer membrane</keyword>
<evidence type="ECO:0000256" key="7">
    <source>
        <dbReference type="ARBA" id="ARBA00023065"/>
    </source>
</evidence>
<dbReference type="Pfam" id="PF00593">
    <property type="entry name" value="TonB_dep_Rec_b-barrel"/>
    <property type="match status" value="1"/>
</dbReference>
<evidence type="ECO:0000256" key="5">
    <source>
        <dbReference type="ARBA" id="ARBA00022692"/>
    </source>
</evidence>
<proteinExistence type="inferred from homology"/>
<keyword evidence="5 11" id="KW-0812">Transmembrane</keyword>
<feature type="signal peptide" evidence="13">
    <location>
        <begin position="1"/>
        <end position="31"/>
    </location>
</feature>
<evidence type="ECO:0000256" key="9">
    <source>
        <dbReference type="ARBA" id="ARBA00023136"/>
    </source>
</evidence>
<keyword evidence="9 11" id="KW-0472">Membrane</keyword>
<dbReference type="GO" id="GO:0006826">
    <property type="term" value="P:iron ion transport"/>
    <property type="evidence" value="ECO:0007669"/>
    <property type="project" value="UniProtKB-KW"/>
</dbReference>
<keyword evidence="4" id="KW-0410">Iron transport</keyword>
<dbReference type="PANTHER" id="PTHR32552">
    <property type="entry name" value="FERRICHROME IRON RECEPTOR-RELATED"/>
    <property type="match status" value="1"/>
</dbReference>
<evidence type="ECO:0000256" key="12">
    <source>
        <dbReference type="RuleBase" id="RU003357"/>
    </source>
</evidence>
<dbReference type="SUPFAM" id="SSF56935">
    <property type="entry name" value="Porins"/>
    <property type="match status" value="1"/>
</dbReference>
<sequence length="795" mass="86124">MTSQRRRAFRRGLTLSAALIGIIAVPAHAQAADDAVAEGEIVVTANKRTQALKDVGVTAAVLGAQQLTERKIVSLADIAATVPGLSYSSSENNTPVFTLRGVGFNEASLAAYPTVSVYTDEAPLPFPVLSAQGAFDLDRIEVLKGPQGTLFGQNSTGGAINYIAAKPTDTLSAGADLSYGRFNMVEANGFVSGPLGEQLKFRLAGHYLHADDWQRSYTRKDSLGESEVYAVRGLLDWEPADTVRFSLMLNAWQDKSDPQAGQLVAVYPQIAAAAYPEVVNYPYPPQNARAADWSNGTTVSPTGSILDPRPRSNRKFQQAVLRGDIDLTDQVTLTSLSSYLHFRQRQSQDYDGTASNNDDIPFNDGTIKSVFQELRLSNGGRSSIRWVLGANYQRSRIRENDGISYSTGSTSNAGLNFIIQNGYRSNTLRRDYAFFGNAEVDVAPGLTLKAGARYTNSLTGVNLCNTDLGDGRTAALISGLSALLTGGPAPVVRPGIDCVTLNSSFQVGQPFIDSLKQHNTSWRFGVDYKLNRDVLLYANVSRGYKAGSYPTISASSEAQYIPVTQESVTAYEAGAKLTTADRTFTTNVAAFYYDYRNKQIRGKTLDPIFGVLNALINVPKSRLYGAEIEAGVRPFHGLALGASVTYVNSKVQRYTGTNVLGVQQDFAGSSIPFSPKWQAQVDGEYRWDMGGVTPFVGAVLNVRAKTIAYIGGSDLTIPASPVNSMAPGVTRPFAIKGYETVDLRAGAEWGQWKAMIWGKNVFDTYYWQNVISAFDTVYRLAGRPASYGVTVGYKF</sequence>
<dbReference type="InterPro" id="IPR012910">
    <property type="entry name" value="Plug_dom"/>
</dbReference>
<accession>A0A975D5Q4</accession>
<dbReference type="CDD" id="cd01347">
    <property type="entry name" value="ligand_gated_channel"/>
    <property type="match status" value="1"/>
</dbReference>
<evidence type="ECO:0000313" key="17">
    <source>
        <dbReference type="Proteomes" id="UP000664914"/>
    </source>
</evidence>
<gene>
    <name evidence="16" type="ORF">HRJ34_07230</name>
</gene>
<evidence type="ECO:0000256" key="4">
    <source>
        <dbReference type="ARBA" id="ARBA00022496"/>
    </source>
</evidence>
<feature type="domain" description="TonB-dependent receptor-like beta-barrel" evidence="14">
    <location>
        <begin position="282"/>
        <end position="760"/>
    </location>
</feature>